<dbReference type="InterPro" id="IPR019787">
    <property type="entry name" value="Znf_PHD-finger"/>
</dbReference>
<dbReference type="Gene3D" id="3.40.395.10">
    <property type="entry name" value="Adenoviral Proteinase, Chain A"/>
    <property type="match status" value="1"/>
</dbReference>
<dbReference type="SUPFAM" id="SSF57903">
    <property type="entry name" value="FYVE/PHD zinc finger"/>
    <property type="match status" value="1"/>
</dbReference>
<name>A0AAV2LLR1_KNICA</name>
<organism evidence="6 7">
    <name type="scientific">Knipowitschia caucasica</name>
    <name type="common">Caucasian dwarf goby</name>
    <name type="synonym">Pomatoschistus caucasicus</name>
    <dbReference type="NCBI Taxonomy" id="637954"/>
    <lineage>
        <taxon>Eukaryota</taxon>
        <taxon>Metazoa</taxon>
        <taxon>Chordata</taxon>
        <taxon>Craniata</taxon>
        <taxon>Vertebrata</taxon>
        <taxon>Euteleostomi</taxon>
        <taxon>Actinopterygii</taxon>
        <taxon>Neopterygii</taxon>
        <taxon>Teleostei</taxon>
        <taxon>Neoteleostei</taxon>
        <taxon>Acanthomorphata</taxon>
        <taxon>Gobiaria</taxon>
        <taxon>Gobiiformes</taxon>
        <taxon>Gobioidei</taxon>
        <taxon>Gobiidae</taxon>
        <taxon>Gobiinae</taxon>
        <taxon>Knipowitschia</taxon>
    </lineage>
</organism>
<evidence type="ECO:0000256" key="1">
    <source>
        <dbReference type="ARBA" id="ARBA00022723"/>
    </source>
</evidence>
<keyword evidence="2 4" id="KW-0863">Zinc-finger</keyword>
<dbReference type="SMART" id="SM00249">
    <property type="entry name" value="PHD"/>
    <property type="match status" value="1"/>
</dbReference>
<dbReference type="PROSITE" id="PS01359">
    <property type="entry name" value="ZF_PHD_1"/>
    <property type="match status" value="1"/>
</dbReference>
<keyword evidence="1" id="KW-0479">Metal-binding</keyword>
<keyword evidence="7" id="KW-1185">Reference proteome</keyword>
<dbReference type="AlphaFoldDB" id="A0AAV2LLR1"/>
<evidence type="ECO:0000256" key="2">
    <source>
        <dbReference type="ARBA" id="ARBA00022771"/>
    </source>
</evidence>
<feature type="domain" description="PHD-type" evidence="5">
    <location>
        <begin position="140"/>
        <end position="198"/>
    </location>
</feature>
<dbReference type="GO" id="GO:0008270">
    <property type="term" value="F:zinc ion binding"/>
    <property type="evidence" value="ECO:0007669"/>
    <property type="project" value="UniProtKB-KW"/>
</dbReference>
<dbReference type="Proteomes" id="UP001497482">
    <property type="component" value="Chromosome 3"/>
</dbReference>
<dbReference type="InterPro" id="IPR001965">
    <property type="entry name" value="Znf_PHD"/>
</dbReference>
<evidence type="ECO:0000259" key="5">
    <source>
        <dbReference type="PROSITE" id="PS50016"/>
    </source>
</evidence>
<evidence type="ECO:0000313" key="6">
    <source>
        <dbReference type="EMBL" id="CAL1600579.1"/>
    </source>
</evidence>
<reference evidence="6 7" key="1">
    <citation type="submission" date="2024-04" db="EMBL/GenBank/DDBJ databases">
        <authorList>
            <person name="Waldvogel A.-M."/>
            <person name="Schoenle A."/>
        </authorList>
    </citation>
    <scope>NUCLEOTIDE SEQUENCE [LARGE SCALE GENOMIC DNA]</scope>
</reference>
<evidence type="ECO:0000256" key="4">
    <source>
        <dbReference type="PROSITE-ProRule" id="PRU00146"/>
    </source>
</evidence>
<keyword evidence="3" id="KW-0862">Zinc</keyword>
<dbReference type="Gene3D" id="3.30.40.10">
    <property type="entry name" value="Zinc/RING finger domain, C3HC4 (zinc finger)"/>
    <property type="match status" value="1"/>
</dbReference>
<dbReference type="PROSITE" id="PS50016">
    <property type="entry name" value="ZF_PHD_2"/>
    <property type="match status" value="1"/>
</dbReference>
<accession>A0AAV2LLR1</accession>
<dbReference type="Pfam" id="PF00628">
    <property type="entry name" value="PHD"/>
    <property type="match status" value="1"/>
</dbReference>
<evidence type="ECO:0000313" key="7">
    <source>
        <dbReference type="Proteomes" id="UP001497482"/>
    </source>
</evidence>
<dbReference type="InterPro" id="IPR013083">
    <property type="entry name" value="Znf_RING/FYVE/PHD"/>
</dbReference>
<dbReference type="InterPro" id="IPR019786">
    <property type="entry name" value="Zinc_finger_PHD-type_CS"/>
</dbReference>
<evidence type="ECO:0000256" key="3">
    <source>
        <dbReference type="ARBA" id="ARBA00022833"/>
    </source>
</evidence>
<proteinExistence type="predicted"/>
<sequence>MEQEEHGGHPSISAITKWRHNNGGLQKDSGTVYVLDPALSNNIKASKKAAAKMTAYLTMRDKTLKTGAWTSKVLKGGAMIHPTQTDGCSRGVIVVMMARAIMADYPNLPVMDFSTSKENMEQERRQMALEILEVSEMDQQNTCSMCAAFRPPEKRRKAQTNWICCDTCDRWFHTSCITMNEKDFDVAKNKDWFCCLCD</sequence>
<gene>
    <name evidence="6" type="ORF">KC01_LOCUS28668</name>
</gene>
<dbReference type="InterPro" id="IPR011011">
    <property type="entry name" value="Znf_FYVE_PHD"/>
</dbReference>
<protein>
    <recommendedName>
        <fullName evidence="5">PHD-type domain-containing protein</fullName>
    </recommendedName>
</protein>
<dbReference type="EMBL" id="OZ035825">
    <property type="protein sequence ID" value="CAL1600579.1"/>
    <property type="molecule type" value="Genomic_DNA"/>
</dbReference>